<evidence type="ECO:0000313" key="1">
    <source>
        <dbReference type="EMBL" id="KAB2637345.1"/>
    </source>
</evidence>
<proteinExistence type="predicted"/>
<accession>A0A5N5IAZ9</accession>
<reference evidence="1 2" key="3">
    <citation type="submission" date="2019-11" db="EMBL/GenBank/DDBJ databases">
        <title>A de novo genome assembly of a pear dwarfing rootstock.</title>
        <authorList>
            <person name="Wang F."/>
            <person name="Wang J."/>
            <person name="Li S."/>
            <person name="Zhang Y."/>
            <person name="Fang M."/>
            <person name="Ma L."/>
            <person name="Zhao Y."/>
            <person name="Jiang S."/>
        </authorList>
    </citation>
    <scope>NUCLEOTIDE SEQUENCE [LARGE SCALE GENOMIC DNA]</scope>
    <source>
        <strain evidence="1">S2</strain>
        <tissue evidence="1">Leaf</tissue>
    </source>
</reference>
<protein>
    <submittedName>
        <fullName evidence="1">Uncharacterized protein</fullName>
    </submittedName>
</protein>
<organism evidence="1 2">
    <name type="scientific">Pyrus ussuriensis x Pyrus communis</name>
    <dbReference type="NCBI Taxonomy" id="2448454"/>
    <lineage>
        <taxon>Eukaryota</taxon>
        <taxon>Viridiplantae</taxon>
        <taxon>Streptophyta</taxon>
        <taxon>Embryophyta</taxon>
        <taxon>Tracheophyta</taxon>
        <taxon>Spermatophyta</taxon>
        <taxon>Magnoliopsida</taxon>
        <taxon>eudicotyledons</taxon>
        <taxon>Gunneridae</taxon>
        <taxon>Pentapetalae</taxon>
        <taxon>rosids</taxon>
        <taxon>fabids</taxon>
        <taxon>Rosales</taxon>
        <taxon>Rosaceae</taxon>
        <taxon>Amygdaloideae</taxon>
        <taxon>Maleae</taxon>
        <taxon>Pyrus</taxon>
    </lineage>
</organism>
<reference evidence="1 2" key="1">
    <citation type="submission" date="2019-09" db="EMBL/GenBank/DDBJ databases">
        <authorList>
            <person name="Ou C."/>
        </authorList>
    </citation>
    <scope>NUCLEOTIDE SEQUENCE [LARGE SCALE GENOMIC DNA]</scope>
    <source>
        <strain evidence="1">S2</strain>
        <tissue evidence="1">Leaf</tissue>
    </source>
</reference>
<sequence>MELPSRCDYHSYSVANFDGLKSSFDSRFVIEEIPSKRDMDGVSGTCHTRRCWAWLQREEIIPGDSSPSTSSFYNIYNNPPPPVALGMLDLERERV</sequence>
<dbReference type="Proteomes" id="UP000327157">
    <property type="component" value="Chromosome 5"/>
</dbReference>
<evidence type="ECO:0000313" key="2">
    <source>
        <dbReference type="Proteomes" id="UP000327157"/>
    </source>
</evidence>
<comment type="caution">
    <text evidence="1">The sequence shown here is derived from an EMBL/GenBank/DDBJ whole genome shotgun (WGS) entry which is preliminary data.</text>
</comment>
<dbReference type="EMBL" id="SMOL01000004">
    <property type="protein sequence ID" value="KAB2637345.1"/>
    <property type="molecule type" value="Genomic_DNA"/>
</dbReference>
<gene>
    <name evidence="1" type="ORF">D8674_027879</name>
</gene>
<keyword evidence="2" id="KW-1185">Reference proteome</keyword>
<name>A0A5N5IAZ9_9ROSA</name>
<dbReference type="AlphaFoldDB" id="A0A5N5IAZ9"/>
<reference evidence="2" key="2">
    <citation type="submission" date="2019-10" db="EMBL/GenBank/DDBJ databases">
        <title>A de novo genome assembly of a pear dwarfing rootstock.</title>
        <authorList>
            <person name="Wang F."/>
            <person name="Wang J."/>
            <person name="Li S."/>
            <person name="Zhang Y."/>
            <person name="Fang M."/>
            <person name="Ma L."/>
            <person name="Zhao Y."/>
            <person name="Jiang S."/>
        </authorList>
    </citation>
    <scope>NUCLEOTIDE SEQUENCE [LARGE SCALE GENOMIC DNA]</scope>
</reference>